<protein>
    <submittedName>
        <fullName evidence="1">Uncharacterized protein</fullName>
    </submittedName>
</protein>
<organism evidence="1 2">
    <name type="scientific">Ceratopteris richardii</name>
    <name type="common">Triangle waterfern</name>
    <dbReference type="NCBI Taxonomy" id="49495"/>
    <lineage>
        <taxon>Eukaryota</taxon>
        <taxon>Viridiplantae</taxon>
        <taxon>Streptophyta</taxon>
        <taxon>Embryophyta</taxon>
        <taxon>Tracheophyta</taxon>
        <taxon>Polypodiopsida</taxon>
        <taxon>Polypodiidae</taxon>
        <taxon>Polypodiales</taxon>
        <taxon>Pteridineae</taxon>
        <taxon>Pteridaceae</taxon>
        <taxon>Parkerioideae</taxon>
        <taxon>Ceratopteris</taxon>
    </lineage>
</organism>
<comment type="caution">
    <text evidence="1">The sequence shown here is derived from an EMBL/GenBank/DDBJ whole genome shotgun (WGS) entry which is preliminary data.</text>
</comment>
<dbReference type="AlphaFoldDB" id="A0A8T2RFC3"/>
<dbReference type="Proteomes" id="UP000825935">
    <property type="component" value="Chromosome 27"/>
</dbReference>
<proteinExistence type="predicted"/>
<accession>A0A8T2RFC3</accession>
<name>A0A8T2RFC3_CERRI</name>
<keyword evidence="2" id="KW-1185">Reference proteome</keyword>
<evidence type="ECO:0000313" key="2">
    <source>
        <dbReference type="Proteomes" id="UP000825935"/>
    </source>
</evidence>
<reference evidence="1 2" key="1">
    <citation type="submission" date="2021-08" db="EMBL/GenBank/DDBJ databases">
        <title>WGS assembly of Ceratopteris richardii.</title>
        <authorList>
            <person name="Marchant D.B."/>
            <person name="Chen G."/>
            <person name="Jenkins J."/>
            <person name="Shu S."/>
            <person name="Leebens-Mack J."/>
            <person name="Grimwood J."/>
            <person name="Schmutz J."/>
            <person name="Soltis P."/>
            <person name="Soltis D."/>
            <person name="Chen Z.-H."/>
        </authorList>
    </citation>
    <scope>NUCLEOTIDE SEQUENCE [LARGE SCALE GENOMIC DNA]</scope>
    <source>
        <strain evidence="1">Whitten #5841</strain>
        <tissue evidence="1">Leaf</tissue>
    </source>
</reference>
<dbReference type="EMBL" id="CM035432">
    <property type="protein sequence ID" value="KAH7294621.1"/>
    <property type="molecule type" value="Genomic_DNA"/>
</dbReference>
<sequence>MCQGVFPSAFNACDCLDSEYSPHATNYNENPKQHERLMHKTCRSSLEGASFFRRWTSVSNFAVRQGSLRAEGHQCPIGALDGNVSTMLTRSKDTGSVTVHCVNDDAHLVHAFFFDST</sequence>
<evidence type="ECO:0000313" key="1">
    <source>
        <dbReference type="EMBL" id="KAH7294621.1"/>
    </source>
</evidence>
<gene>
    <name evidence="1" type="ORF">KP509_27G010100</name>
</gene>